<gene>
    <name evidence="1" type="ORF">JG688_00012537</name>
</gene>
<accession>A0A8J5MEB9</accession>
<dbReference type="Proteomes" id="UP000709295">
    <property type="component" value="Unassembled WGS sequence"/>
</dbReference>
<protein>
    <submittedName>
        <fullName evidence="1">Uncharacterized protein</fullName>
    </submittedName>
</protein>
<organism evidence="1 2">
    <name type="scientific">Phytophthora aleatoria</name>
    <dbReference type="NCBI Taxonomy" id="2496075"/>
    <lineage>
        <taxon>Eukaryota</taxon>
        <taxon>Sar</taxon>
        <taxon>Stramenopiles</taxon>
        <taxon>Oomycota</taxon>
        <taxon>Peronosporomycetes</taxon>
        <taxon>Peronosporales</taxon>
        <taxon>Peronosporaceae</taxon>
        <taxon>Phytophthora</taxon>
    </lineage>
</organism>
<reference evidence="1" key="1">
    <citation type="submission" date="2021-01" db="EMBL/GenBank/DDBJ databases">
        <title>Phytophthora aleatoria, a newly-described species from Pinus radiata is distinct from Phytophthora cactorum isolates based on comparative genomics.</title>
        <authorList>
            <person name="Mcdougal R."/>
            <person name="Panda P."/>
            <person name="Williams N."/>
            <person name="Studholme D.J."/>
        </authorList>
    </citation>
    <scope>NUCLEOTIDE SEQUENCE</scope>
    <source>
        <strain evidence="1">NZFS 4037</strain>
    </source>
</reference>
<comment type="caution">
    <text evidence="1">The sequence shown here is derived from an EMBL/GenBank/DDBJ whole genome shotgun (WGS) entry which is preliminary data.</text>
</comment>
<name>A0A8J5MEB9_9STRA</name>
<evidence type="ECO:0000313" key="2">
    <source>
        <dbReference type="Proteomes" id="UP000709295"/>
    </source>
</evidence>
<sequence>MTQDQLTVMEIIVGVKKTLREIGFTLDWIEEATWDDADIAAVHVPFGDESKLSKADRKGAVVTMSLGTKYVDGEATSGASLLVYWEDMWLNLSCMITGMVYLRHAYKDIGVINPSFYQSQTPADQINWRLRFDHLRSRTGALSMF</sequence>
<dbReference type="AlphaFoldDB" id="A0A8J5MEB9"/>
<keyword evidence="2" id="KW-1185">Reference proteome</keyword>
<proteinExistence type="predicted"/>
<dbReference type="EMBL" id="JAENGY010000979">
    <property type="protein sequence ID" value="KAG6954026.1"/>
    <property type="molecule type" value="Genomic_DNA"/>
</dbReference>
<evidence type="ECO:0000313" key="1">
    <source>
        <dbReference type="EMBL" id="KAG6954026.1"/>
    </source>
</evidence>